<keyword evidence="3" id="KW-1185">Reference proteome</keyword>
<dbReference type="PANTHER" id="PTHR47723">
    <property type="entry name" value="OS05G0353850 PROTEIN"/>
    <property type="match status" value="1"/>
</dbReference>
<dbReference type="InterPro" id="IPR053151">
    <property type="entry name" value="RNase_H-like"/>
</dbReference>
<feature type="domain" description="RNase H type-1" evidence="1">
    <location>
        <begin position="1"/>
        <end position="127"/>
    </location>
</feature>
<evidence type="ECO:0000313" key="2">
    <source>
        <dbReference type="EMBL" id="RSL33294.1"/>
    </source>
</evidence>
<dbReference type="AlphaFoldDB" id="A0A428N490"/>
<keyword evidence="2" id="KW-0548">Nucleotidyltransferase</keyword>
<gene>
    <name evidence="2" type="ORF">D7Z54_11765</name>
</gene>
<keyword evidence="2" id="KW-0695">RNA-directed DNA polymerase</keyword>
<dbReference type="PANTHER" id="PTHR47723:SF19">
    <property type="entry name" value="POLYNUCLEOTIDYL TRANSFERASE, RIBONUCLEASE H-LIKE SUPERFAMILY PROTEIN"/>
    <property type="match status" value="1"/>
</dbReference>
<comment type="caution">
    <text evidence="2">The sequence shown here is derived from an EMBL/GenBank/DDBJ whole genome shotgun (WGS) entry which is preliminary data.</text>
</comment>
<evidence type="ECO:0000313" key="3">
    <source>
        <dbReference type="Proteomes" id="UP000275076"/>
    </source>
</evidence>
<dbReference type="Pfam" id="PF13456">
    <property type="entry name" value="RVT_3"/>
    <property type="match status" value="1"/>
</dbReference>
<dbReference type="GO" id="GO:0003676">
    <property type="term" value="F:nucleic acid binding"/>
    <property type="evidence" value="ECO:0007669"/>
    <property type="project" value="InterPro"/>
</dbReference>
<dbReference type="EMBL" id="RBVX01000009">
    <property type="protein sequence ID" value="RSL33294.1"/>
    <property type="molecule type" value="Genomic_DNA"/>
</dbReference>
<dbReference type="GO" id="GO:0004523">
    <property type="term" value="F:RNA-DNA hybrid ribonuclease activity"/>
    <property type="evidence" value="ECO:0007669"/>
    <property type="project" value="InterPro"/>
</dbReference>
<dbReference type="RefSeq" id="WP_125556050.1">
    <property type="nucleotide sequence ID" value="NZ_RBVX01000009.1"/>
</dbReference>
<dbReference type="InterPro" id="IPR012337">
    <property type="entry name" value="RNaseH-like_sf"/>
</dbReference>
<sequence length="137" mass="15161">MLKIFIDGASAGNPGPAGAGIFVNKSDGDNEYYAIPIGTMTNHEAEFAALLETLKLCREQDWNMVSINTDSKLVDEAVEKGHTKHSLYKPYLADILSLFQTCELCFVKWIPSTKNRTADQLSKSAIQKNKSSPTFMK</sequence>
<reference evidence="2 3" key="1">
    <citation type="submission" date="2018-10" db="EMBL/GenBank/DDBJ databases">
        <title>Draft genome sequence of Bacillus salarius IM0101, isolated from a hypersaline soil in Inner Mongolia, China.</title>
        <authorList>
            <person name="Yamprayoonswat W."/>
            <person name="Boonvisut S."/>
            <person name="Jumpathong W."/>
            <person name="Sittihan S."/>
            <person name="Ruangsuj P."/>
            <person name="Wanthongcharoen S."/>
            <person name="Thongpramul N."/>
            <person name="Pimmason S."/>
            <person name="Yu B."/>
            <person name="Yasawong M."/>
        </authorList>
    </citation>
    <scope>NUCLEOTIDE SEQUENCE [LARGE SCALE GENOMIC DNA]</scope>
    <source>
        <strain evidence="2 3">IM0101</strain>
    </source>
</reference>
<organism evidence="2 3">
    <name type="scientific">Salibacterium salarium</name>
    <dbReference type="NCBI Taxonomy" id="284579"/>
    <lineage>
        <taxon>Bacteria</taxon>
        <taxon>Bacillati</taxon>
        <taxon>Bacillota</taxon>
        <taxon>Bacilli</taxon>
        <taxon>Bacillales</taxon>
        <taxon>Bacillaceae</taxon>
    </lineage>
</organism>
<dbReference type="PROSITE" id="PS50879">
    <property type="entry name" value="RNASE_H_1"/>
    <property type="match status" value="1"/>
</dbReference>
<accession>A0A428N490</accession>
<name>A0A428N490_9BACI</name>
<dbReference type="InterPro" id="IPR036397">
    <property type="entry name" value="RNaseH_sf"/>
</dbReference>
<dbReference type="Gene3D" id="3.30.420.10">
    <property type="entry name" value="Ribonuclease H-like superfamily/Ribonuclease H"/>
    <property type="match status" value="1"/>
</dbReference>
<proteinExistence type="predicted"/>
<evidence type="ECO:0000259" key="1">
    <source>
        <dbReference type="PROSITE" id="PS50879"/>
    </source>
</evidence>
<dbReference type="Proteomes" id="UP000275076">
    <property type="component" value="Unassembled WGS sequence"/>
</dbReference>
<dbReference type="InterPro" id="IPR002156">
    <property type="entry name" value="RNaseH_domain"/>
</dbReference>
<protein>
    <submittedName>
        <fullName evidence="2">Reverse transcriptase-like protein</fullName>
    </submittedName>
</protein>
<dbReference type="OrthoDB" id="7845843at2"/>
<dbReference type="GO" id="GO:0003964">
    <property type="term" value="F:RNA-directed DNA polymerase activity"/>
    <property type="evidence" value="ECO:0007669"/>
    <property type="project" value="UniProtKB-KW"/>
</dbReference>
<dbReference type="CDD" id="cd09279">
    <property type="entry name" value="RNase_HI_like"/>
    <property type="match status" value="1"/>
</dbReference>
<dbReference type="SUPFAM" id="SSF53098">
    <property type="entry name" value="Ribonuclease H-like"/>
    <property type="match status" value="1"/>
</dbReference>
<keyword evidence="2" id="KW-0808">Transferase</keyword>